<dbReference type="InterPro" id="IPR013325">
    <property type="entry name" value="RNA_pol_sigma_r2"/>
</dbReference>
<evidence type="ECO:0000256" key="4">
    <source>
        <dbReference type="ARBA" id="ARBA00023163"/>
    </source>
</evidence>
<proteinExistence type="inferred from homology"/>
<evidence type="ECO:0000313" key="8">
    <source>
        <dbReference type="Proteomes" id="UP001597112"/>
    </source>
</evidence>
<evidence type="ECO:0000313" key="7">
    <source>
        <dbReference type="EMBL" id="MFD1001727.1"/>
    </source>
</evidence>
<dbReference type="InterPro" id="IPR014284">
    <property type="entry name" value="RNA_pol_sigma-70_dom"/>
</dbReference>
<reference evidence="8" key="1">
    <citation type="journal article" date="2019" name="Int. J. Syst. Evol. Microbiol.">
        <title>The Global Catalogue of Microorganisms (GCM) 10K type strain sequencing project: providing services to taxonomists for standard genome sequencing and annotation.</title>
        <authorList>
            <consortium name="The Broad Institute Genomics Platform"/>
            <consortium name="The Broad Institute Genome Sequencing Center for Infectious Disease"/>
            <person name="Wu L."/>
            <person name="Ma J."/>
        </authorList>
    </citation>
    <scope>NUCLEOTIDE SEQUENCE [LARGE SCALE GENOMIC DNA]</scope>
    <source>
        <strain evidence="8">CCUG 58938</strain>
    </source>
</reference>
<name>A0ABW3K9K2_9BACT</name>
<feature type="domain" description="RNA polymerase sigma factor 70 region 4 type 2" evidence="6">
    <location>
        <begin position="122"/>
        <end position="173"/>
    </location>
</feature>
<dbReference type="Pfam" id="PF04542">
    <property type="entry name" value="Sigma70_r2"/>
    <property type="match status" value="1"/>
</dbReference>
<sequence length="186" mass="21159">MESPVLNVHEELIARCRVGDREAHYKLYKLYSKAMFNVGYRITGNEDDAADVLQEAFISAFRSLDSYRGDSAFGAWLKRIVVNKAINALNKRKYDPIPDDDRWDVAEEEAPVEYGDELTVERVKRAIAQLPDGYRSVLSLYLLEGYDHQEIAEIMGITESTSKSQLNRAKAKLRESLESTGVTIKH</sequence>
<evidence type="ECO:0000256" key="2">
    <source>
        <dbReference type="ARBA" id="ARBA00023015"/>
    </source>
</evidence>
<dbReference type="InterPro" id="IPR036388">
    <property type="entry name" value="WH-like_DNA-bd_sf"/>
</dbReference>
<dbReference type="SUPFAM" id="SSF88659">
    <property type="entry name" value="Sigma3 and sigma4 domains of RNA polymerase sigma factors"/>
    <property type="match status" value="1"/>
</dbReference>
<dbReference type="InterPro" id="IPR039425">
    <property type="entry name" value="RNA_pol_sigma-70-like"/>
</dbReference>
<evidence type="ECO:0000259" key="5">
    <source>
        <dbReference type="Pfam" id="PF04542"/>
    </source>
</evidence>
<dbReference type="InterPro" id="IPR013324">
    <property type="entry name" value="RNA_pol_sigma_r3/r4-like"/>
</dbReference>
<dbReference type="NCBIfam" id="TIGR02937">
    <property type="entry name" value="sigma70-ECF"/>
    <property type="match status" value="1"/>
</dbReference>
<organism evidence="7 8">
    <name type="scientific">Ohtaekwangia kribbensis</name>
    <dbReference type="NCBI Taxonomy" id="688913"/>
    <lineage>
        <taxon>Bacteria</taxon>
        <taxon>Pseudomonadati</taxon>
        <taxon>Bacteroidota</taxon>
        <taxon>Cytophagia</taxon>
        <taxon>Cytophagales</taxon>
        <taxon>Fulvivirgaceae</taxon>
        <taxon>Ohtaekwangia</taxon>
    </lineage>
</organism>
<evidence type="ECO:0000256" key="1">
    <source>
        <dbReference type="ARBA" id="ARBA00010641"/>
    </source>
</evidence>
<dbReference type="Pfam" id="PF08281">
    <property type="entry name" value="Sigma70_r4_2"/>
    <property type="match status" value="1"/>
</dbReference>
<gene>
    <name evidence="7" type="ORF">ACFQ21_20520</name>
</gene>
<evidence type="ECO:0000256" key="3">
    <source>
        <dbReference type="ARBA" id="ARBA00023082"/>
    </source>
</evidence>
<dbReference type="PANTHER" id="PTHR43133">
    <property type="entry name" value="RNA POLYMERASE ECF-TYPE SIGMA FACTO"/>
    <property type="match status" value="1"/>
</dbReference>
<keyword evidence="3" id="KW-0731">Sigma factor</keyword>
<dbReference type="InterPro" id="IPR007627">
    <property type="entry name" value="RNA_pol_sigma70_r2"/>
</dbReference>
<keyword evidence="8" id="KW-1185">Reference proteome</keyword>
<dbReference type="RefSeq" id="WP_377581953.1">
    <property type="nucleotide sequence ID" value="NZ_JBHTKA010000007.1"/>
</dbReference>
<evidence type="ECO:0000259" key="6">
    <source>
        <dbReference type="Pfam" id="PF08281"/>
    </source>
</evidence>
<comment type="caution">
    <text evidence="7">The sequence shown here is derived from an EMBL/GenBank/DDBJ whole genome shotgun (WGS) entry which is preliminary data.</text>
</comment>
<protein>
    <submittedName>
        <fullName evidence="7">RNA polymerase sigma factor</fullName>
    </submittedName>
</protein>
<keyword evidence="2" id="KW-0805">Transcription regulation</keyword>
<comment type="similarity">
    <text evidence="1">Belongs to the sigma-70 factor family. ECF subfamily.</text>
</comment>
<dbReference type="PANTHER" id="PTHR43133:SF51">
    <property type="entry name" value="RNA POLYMERASE SIGMA FACTOR"/>
    <property type="match status" value="1"/>
</dbReference>
<dbReference type="Gene3D" id="1.10.10.10">
    <property type="entry name" value="Winged helix-like DNA-binding domain superfamily/Winged helix DNA-binding domain"/>
    <property type="match status" value="1"/>
</dbReference>
<feature type="domain" description="RNA polymerase sigma-70 region 2" evidence="5">
    <location>
        <begin position="27"/>
        <end position="93"/>
    </location>
</feature>
<dbReference type="Gene3D" id="1.10.1740.10">
    <property type="match status" value="1"/>
</dbReference>
<dbReference type="Proteomes" id="UP001597112">
    <property type="component" value="Unassembled WGS sequence"/>
</dbReference>
<dbReference type="SUPFAM" id="SSF88946">
    <property type="entry name" value="Sigma2 domain of RNA polymerase sigma factors"/>
    <property type="match status" value="1"/>
</dbReference>
<keyword evidence="4" id="KW-0804">Transcription</keyword>
<dbReference type="CDD" id="cd06171">
    <property type="entry name" value="Sigma70_r4"/>
    <property type="match status" value="1"/>
</dbReference>
<dbReference type="InterPro" id="IPR013249">
    <property type="entry name" value="RNA_pol_sigma70_r4_t2"/>
</dbReference>
<accession>A0ABW3K9K2</accession>
<dbReference type="EMBL" id="JBHTKA010000007">
    <property type="protein sequence ID" value="MFD1001727.1"/>
    <property type="molecule type" value="Genomic_DNA"/>
</dbReference>